<feature type="region of interest" description="Disordered" evidence="1">
    <location>
        <begin position="32"/>
        <end position="69"/>
    </location>
</feature>
<dbReference type="Pfam" id="PF04264">
    <property type="entry name" value="YceI"/>
    <property type="match status" value="1"/>
</dbReference>
<proteinExistence type="predicted"/>
<sequence length="69" mass="7482">MSRTVGQLLDYDGTFLIDEENPENSNITITINASSLDRNHPERNDDLGNTDTGLQDGAGPNLPGLRSKP</sequence>
<evidence type="ECO:0000259" key="2">
    <source>
        <dbReference type="Pfam" id="PF04264"/>
    </source>
</evidence>
<dbReference type="RefSeq" id="WP_159805621.1">
    <property type="nucleotide sequence ID" value="NZ_BLJE01000002.1"/>
</dbReference>
<feature type="compositionally biased region" description="Basic and acidic residues" evidence="1">
    <location>
        <begin position="37"/>
        <end position="46"/>
    </location>
</feature>
<reference evidence="3 4" key="1">
    <citation type="submission" date="2019-12" db="EMBL/GenBank/DDBJ databases">
        <title>Litoreibacter badius sp. nov., a novel bacteriochlorophyll a-containing bacterium in the genus Litoreibacter.</title>
        <authorList>
            <person name="Kanamuro M."/>
            <person name="Takabe Y."/>
            <person name="Mori K."/>
            <person name="Takaichi S."/>
            <person name="Hanada S."/>
        </authorList>
    </citation>
    <scope>NUCLEOTIDE SEQUENCE [LARGE SCALE GENOMIC DNA]</scope>
    <source>
        <strain evidence="3 4">K6</strain>
    </source>
</reference>
<gene>
    <name evidence="3" type="ORF">KIN_15130</name>
</gene>
<protein>
    <recommendedName>
        <fullName evidence="2">Lipid/polyisoprenoid-binding YceI-like domain-containing protein</fullName>
    </recommendedName>
</protein>
<comment type="caution">
    <text evidence="3">The sequence shown here is derived from an EMBL/GenBank/DDBJ whole genome shotgun (WGS) entry which is preliminary data.</text>
</comment>
<name>A0A6N6JGD5_9RHOB</name>
<feature type="domain" description="Lipid/polyisoprenoid-binding YceI-like" evidence="2">
    <location>
        <begin position="3"/>
        <end position="51"/>
    </location>
</feature>
<dbReference type="EMBL" id="BLJE01000002">
    <property type="protein sequence ID" value="GFE64439.1"/>
    <property type="molecule type" value="Genomic_DNA"/>
</dbReference>
<keyword evidence="4" id="KW-1185">Reference proteome</keyword>
<dbReference type="SUPFAM" id="SSF101874">
    <property type="entry name" value="YceI-like"/>
    <property type="match status" value="1"/>
</dbReference>
<evidence type="ECO:0000313" key="4">
    <source>
        <dbReference type="Proteomes" id="UP000436822"/>
    </source>
</evidence>
<evidence type="ECO:0000313" key="3">
    <source>
        <dbReference type="EMBL" id="GFE64439.1"/>
    </source>
</evidence>
<evidence type="ECO:0000256" key="1">
    <source>
        <dbReference type="SAM" id="MobiDB-lite"/>
    </source>
</evidence>
<dbReference type="InterPro" id="IPR036761">
    <property type="entry name" value="TTHA0802/YceI-like_sf"/>
</dbReference>
<dbReference type="InterPro" id="IPR007372">
    <property type="entry name" value="Lipid/polyisoprenoid-bd_YceI"/>
</dbReference>
<accession>A0A6N6JGD5</accession>
<dbReference type="OrthoDB" id="9811006at2"/>
<dbReference type="Gene3D" id="2.40.128.110">
    <property type="entry name" value="Lipid/polyisoprenoid-binding, YceI-like"/>
    <property type="match status" value="1"/>
</dbReference>
<organism evidence="3 4">
    <name type="scientific">Litoreibacter roseus</name>
    <dbReference type="NCBI Taxonomy" id="2601869"/>
    <lineage>
        <taxon>Bacteria</taxon>
        <taxon>Pseudomonadati</taxon>
        <taxon>Pseudomonadota</taxon>
        <taxon>Alphaproteobacteria</taxon>
        <taxon>Rhodobacterales</taxon>
        <taxon>Roseobacteraceae</taxon>
        <taxon>Litoreibacter</taxon>
    </lineage>
</organism>
<dbReference type="AlphaFoldDB" id="A0A6N6JGD5"/>
<dbReference type="Proteomes" id="UP000436822">
    <property type="component" value="Unassembled WGS sequence"/>
</dbReference>